<dbReference type="EMBL" id="CAJNOC010004224">
    <property type="protein sequence ID" value="CAF1013932.1"/>
    <property type="molecule type" value="Genomic_DNA"/>
</dbReference>
<feature type="compositionally biased region" description="Low complexity" evidence="1">
    <location>
        <begin position="102"/>
        <end position="119"/>
    </location>
</feature>
<proteinExistence type="predicted"/>
<name>A0A814HS99_9BILA</name>
<comment type="caution">
    <text evidence="2">The sequence shown here is derived from an EMBL/GenBank/DDBJ whole genome shotgun (WGS) entry which is preliminary data.</text>
</comment>
<dbReference type="OrthoDB" id="10544768at2759"/>
<accession>A0A814HS99</accession>
<feature type="compositionally biased region" description="Polar residues" evidence="1">
    <location>
        <begin position="130"/>
        <end position="145"/>
    </location>
</feature>
<feature type="region of interest" description="Disordered" evidence="1">
    <location>
        <begin position="275"/>
        <end position="312"/>
    </location>
</feature>
<evidence type="ECO:0000313" key="3">
    <source>
        <dbReference type="Proteomes" id="UP000663879"/>
    </source>
</evidence>
<dbReference type="Proteomes" id="UP000663879">
    <property type="component" value="Unassembled WGS sequence"/>
</dbReference>
<evidence type="ECO:0000256" key="1">
    <source>
        <dbReference type="SAM" id="MobiDB-lite"/>
    </source>
</evidence>
<dbReference type="AlphaFoldDB" id="A0A814HS99"/>
<sequence>MIAGKSQIVRQKNIDSEKMLYENVPSLCDGIMTNTSDEFEQINESIAKLTLKLNSESDDYTEFNFNCTNIHFDLTPSSSSSASSPSNLLNTDKSPRSLTCCSSPSKSSSNFSKFEPSQSPRHGKKEKFVKSSTLNSHHQNTAPLLSTNSVPLNIKANRLASFIRLDKASSFFSRSCPGEELTETTSETKNKNEYHQKFKNFLTFSSRIKSKKQDSSPNGSAHTSINSVFSDSITSSMNLETSENRFVDNKKGKIGSFEVDLEKLAKELVLPSVNAPLTSFKPPLQTSRTIDSESPKQTKKQFVRSLTQNKEN</sequence>
<feature type="compositionally biased region" description="Low complexity" evidence="1">
    <location>
        <begin position="77"/>
        <end position="86"/>
    </location>
</feature>
<reference evidence="2" key="1">
    <citation type="submission" date="2021-02" db="EMBL/GenBank/DDBJ databases">
        <authorList>
            <person name="Nowell W R."/>
        </authorList>
    </citation>
    <scope>NUCLEOTIDE SEQUENCE</scope>
    <source>
        <strain evidence="2">Ploen Becks lab</strain>
    </source>
</reference>
<feature type="compositionally biased region" description="Polar residues" evidence="1">
    <location>
        <begin position="87"/>
        <end position="101"/>
    </location>
</feature>
<organism evidence="2 3">
    <name type="scientific">Brachionus calyciflorus</name>
    <dbReference type="NCBI Taxonomy" id="104777"/>
    <lineage>
        <taxon>Eukaryota</taxon>
        <taxon>Metazoa</taxon>
        <taxon>Spiralia</taxon>
        <taxon>Gnathifera</taxon>
        <taxon>Rotifera</taxon>
        <taxon>Eurotatoria</taxon>
        <taxon>Monogononta</taxon>
        <taxon>Pseudotrocha</taxon>
        <taxon>Ploima</taxon>
        <taxon>Brachionidae</taxon>
        <taxon>Brachionus</taxon>
    </lineage>
</organism>
<keyword evidence="3" id="KW-1185">Reference proteome</keyword>
<feature type="region of interest" description="Disordered" evidence="1">
    <location>
        <begin position="77"/>
        <end position="145"/>
    </location>
</feature>
<evidence type="ECO:0000313" key="2">
    <source>
        <dbReference type="EMBL" id="CAF1013932.1"/>
    </source>
</evidence>
<gene>
    <name evidence="2" type="ORF">OXX778_LOCUS17031</name>
</gene>
<protein>
    <submittedName>
        <fullName evidence="2">Uncharacterized protein</fullName>
    </submittedName>
</protein>